<evidence type="ECO:0000313" key="2">
    <source>
        <dbReference type="Proteomes" id="UP001627154"/>
    </source>
</evidence>
<accession>A0ABD2W445</accession>
<protein>
    <submittedName>
        <fullName evidence="1">Uncharacterized protein</fullName>
    </submittedName>
</protein>
<reference evidence="1 2" key="1">
    <citation type="journal article" date="2024" name="bioRxiv">
        <title>A reference genome for Trichogramma kaykai: A tiny desert-dwelling parasitoid wasp with competing sex-ratio distorters.</title>
        <authorList>
            <person name="Culotta J."/>
            <person name="Lindsey A.R."/>
        </authorList>
    </citation>
    <scope>NUCLEOTIDE SEQUENCE [LARGE SCALE GENOMIC DNA]</scope>
    <source>
        <strain evidence="1 2">KSX58</strain>
    </source>
</reference>
<sequence>MINLLFNTIRINRHRYKDWESNFGEISTEYRFSDGEATEFVFARAGAVELSLFNRRAIQTYTSMNRSVQAKTVIHNYTGMYTRTGGPNNQRKEAFADALEPRDNCELKNCDGARDLYMTRAECL</sequence>
<dbReference type="AlphaFoldDB" id="A0ABD2W445"/>
<dbReference type="Proteomes" id="UP001627154">
    <property type="component" value="Unassembled WGS sequence"/>
</dbReference>
<name>A0ABD2W445_9HYME</name>
<gene>
    <name evidence="1" type="ORF">TKK_017005</name>
</gene>
<proteinExistence type="predicted"/>
<comment type="caution">
    <text evidence="1">The sequence shown here is derived from an EMBL/GenBank/DDBJ whole genome shotgun (WGS) entry which is preliminary data.</text>
</comment>
<dbReference type="EMBL" id="JBJJXI010000136">
    <property type="protein sequence ID" value="KAL3387922.1"/>
    <property type="molecule type" value="Genomic_DNA"/>
</dbReference>
<keyword evidence="2" id="KW-1185">Reference proteome</keyword>
<organism evidence="1 2">
    <name type="scientific">Trichogramma kaykai</name>
    <dbReference type="NCBI Taxonomy" id="54128"/>
    <lineage>
        <taxon>Eukaryota</taxon>
        <taxon>Metazoa</taxon>
        <taxon>Ecdysozoa</taxon>
        <taxon>Arthropoda</taxon>
        <taxon>Hexapoda</taxon>
        <taxon>Insecta</taxon>
        <taxon>Pterygota</taxon>
        <taxon>Neoptera</taxon>
        <taxon>Endopterygota</taxon>
        <taxon>Hymenoptera</taxon>
        <taxon>Apocrita</taxon>
        <taxon>Proctotrupomorpha</taxon>
        <taxon>Chalcidoidea</taxon>
        <taxon>Trichogrammatidae</taxon>
        <taxon>Trichogramma</taxon>
    </lineage>
</organism>
<evidence type="ECO:0000313" key="1">
    <source>
        <dbReference type="EMBL" id="KAL3387922.1"/>
    </source>
</evidence>